<dbReference type="RefSeq" id="WP_092201960.1">
    <property type="nucleotide sequence ID" value="NZ_FOND01000016.1"/>
</dbReference>
<protein>
    <submittedName>
        <fullName evidence="2">Uncharacterized protein</fullName>
    </submittedName>
</protein>
<name>A0A1I2JMT4_9ACTN</name>
<accession>A0A1I2JMT4</accession>
<dbReference type="AlphaFoldDB" id="A0A1I2JMT4"/>
<dbReference type="OrthoDB" id="5197018at2"/>
<keyword evidence="1" id="KW-1133">Transmembrane helix</keyword>
<sequence>MSTAALVRTRFPSAVLVAVGLAAGFGIAQGTGIRALGGAVFAAAGLAAGVLWLRRRGPATAVALAALYVGAFVLAHVLAIGVGMSAWLAVSLVTLAAAGVTFGVADTARPGGPVA</sequence>
<dbReference type="EMBL" id="FOND01000016">
    <property type="protein sequence ID" value="SFF54001.1"/>
    <property type="molecule type" value="Genomic_DNA"/>
</dbReference>
<evidence type="ECO:0000256" key="1">
    <source>
        <dbReference type="SAM" id="Phobius"/>
    </source>
</evidence>
<proteinExistence type="predicted"/>
<feature type="transmembrane region" description="Helical" evidence="1">
    <location>
        <begin position="86"/>
        <end position="105"/>
    </location>
</feature>
<feature type="transmembrane region" description="Helical" evidence="1">
    <location>
        <begin position="12"/>
        <end position="29"/>
    </location>
</feature>
<dbReference type="Proteomes" id="UP000198589">
    <property type="component" value="Unassembled WGS sequence"/>
</dbReference>
<organism evidence="2 3">
    <name type="scientific">Blastococcus tunisiensis</name>
    <dbReference type="NCBI Taxonomy" id="1798228"/>
    <lineage>
        <taxon>Bacteria</taxon>
        <taxon>Bacillati</taxon>
        <taxon>Actinomycetota</taxon>
        <taxon>Actinomycetes</taxon>
        <taxon>Geodermatophilales</taxon>
        <taxon>Geodermatophilaceae</taxon>
        <taxon>Blastococcus</taxon>
    </lineage>
</organism>
<evidence type="ECO:0000313" key="3">
    <source>
        <dbReference type="Proteomes" id="UP000198589"/>
    </source>
</evidence>
<feature type="transmembrane region" description="Helical" evidence="1">
    <location>
        <begin position="35"/>
        <end position="53"/>
    </location>
</feature>
<dbReference type="STRING" id="1798228.SAMN05216574_11661"/>
<feature type="transmembrane region" description="Helical" evidence="1">
    <location>
        <begin position="60"/>
        <end position="80"/>
    </location>
</feature>
<keyword evidence="1" id="KW-0472">Membrane</keyword>
<keyword evidence="1" id="KW-0812">Transmembrane</keyword>
<gene>
    <name evidence="2" type="ORF">SAMN05216574_11661</name>
</gene>
<keyword evidence="3" id="KW-1185">Reference proteome</keyword>
<evidence type="ECO:0000313" key="2">
    <source>
        <dbReference type="EMBL" id="SFF54001.1"/>
    </source>
</evidence>
<reference evidence="3" key="1">
    <citation type="submission" date="2016-10" db="EMBL/GenBank/DDBJ databases">
        <authorList>
            <person name="Varghese N."/>
            <person name="Submissions S."/>
        </authorList>
    </citation>
    <scope>NUCLEOTIDE SEQUENCE [LARGE SCALE GENOMIC DNA]</scope>
    <source>
        <strain evidence="3">DSM 46838</strain>
    </source>
</reference>